<protein>
    <submittedName>
        <fullName evidence="1">Uncharacterized protein</fullName>
    </submittedName>
</protein>
<evidence type="ECO:0000313" key="1">
    <source>
        <dbReference type="EMBL" id="OBQ45536.1"/>
    </source>
</evidence>
<dbReference type="EMBL" id="LJOW01000002">
    <property type="protein sequence ID" value="OBQ45536.1"/>
    <property type="molecule type" value="Genomic_DNA"/>
</dbReference>
<proteinExistence type="predicted"/>
<dbReference type="Proteomes" id="UP000092093">
    <property type="component" value="Unassembled WGS sequence"/>
</dbReference>
<name>A0A1B7X854_APHFL</name>
<evidence type="ECO:0000313" key="2">
    <source>
        <dbReference type="Proteomes" id="UP000092093"/>
    </source>
</evidence>
<organism evidence="1 2">
    <name type="scientific">Aphanizomenon flos-aquae WA102</name>
    <dbReference type="NCBI Taxonomy" id="1710896"/>
    <lineage>
        <taxon>Bacteria</taxon>
        <taxon>Bacillati</taxon>
        <taxon>Cyanobacteriota</taxon>
        <taxon>Cyanophyceae</taxon>
        <taxon>Nostocales</taxon>
        <taxon>Aphanizomenonaceae</taxon>
        <taxon>Aphanizomenon</taxon>
    </lineage>
</organism>
<comment type="caution">
    <text evidence="1">The sequence shown here is derived from an EMBL/GenBank/DDBJ whole genome shotgun (WGS) entry which is preliminary data.</text>
</comment>
<sequence length="68" mass="7522">MVKIEHNLKFITEVDETHPVGMQLINLEKEMQIAMLEGMLKELVGSKLGPILDEINAGGSYAILKVAE</sequence>
<reference evidence="1 2" key="1">
    <citation type="submission" date="2015-09" db="EMBL/GenBank/DDBJ databases">
        <title>Aphanizomenon flos-aquae WA102.</title>
        <authorList>
            <person name="Driscoll C."/>
        </authorList>
    </citation>
    <scope>NUCLEOTIDE SEQUENCE [LARGE SCALE GENOMIC DNA]</scope>
    <source>
        <strain evidence="1">WA102</strain>
    </source>
</reference>
<dbReference type="AlphaFoldDB" id="A0A1B7X854"/>
<accession>A0A1B7X854</accession>
<gene>
    <name evidence="1" type="ORF">AN484_00750</name>
</gene>